<gene>
    <name evidence="1" type="ORF">KFL_001170020</name>
</gene>
<organism evidence="1 2">
    <name type="scientific">Klebsormidium nitens</name>
    <name type="common">Green alga</name>
    <name type="synonym">Ulothrix nitens</name>
    <dbReference type="NCBI Taxonomy" id="105231"/>
    <lineage>
        <taxon>Eukaryota</taxon>
        <taxon>Viridiplantae</taxon>
        <taxon>Streptophyta</taxon>
        <taxon>Klebsormidiophyceae</taxon>
        <taxon>Klebsormidiales</taxon>
        <taxon>Klebsormidiaceae</taxon>
        <taxon>Klebsormidium</taxon>
    </lineage>
</organism>
<name>A0A1Y1I3A7_KLENI</name>
<evidence type="ECO:0000313" key="2">
    <source>
        <dbReference type="Proteomes" id="UP000054558"/>
    </source>
</evidence>
<dbReference type="AlphaFoldDB" id="A0A1Y1I3A7"/>
<protein>
    <submittedName>
        <fullName evidence="1">Uncharacterized protein</fullName>
    </submittedName>
</protein>
<dbReference type="Proteomes" id="UP000054558">
    <property type="component" value="Unassembled WGS sequence"/>
</dbReference>
<keyword evidence="2" id="KW-1185">Reference proteome</keyword>
<dbReference type="EMBL" id="DF237066">
    <property type="protein sequence ID" value="GAQ82598.1"/>
    <property type="molecule type" value="Genomic_DNA"/>
</dbReference>
<reference evidence="1 2" key="1">
    <citation type="journal article" date="2014" name="Nat. Commun.">
        <title>Klebsormidium flaccidum genome reveals primary factors for plant terrestrial adaptation.</title>
        <authorList>
            <person name="Hori K."/>
            <person name="Maruyama F."/>
            <person name="Fujisawa T."/>
            <person name="Togashi T."/>
            <person name="Yamamoto N."/>
            <person name="Seo M."/>
            <person name="Sato S."/>
            <person name="Yamada T."/>
            <person name="Mori H."/>
            <person name="Tajima N."/>
            <person name="Moriyama T."/>
            <person name="Ikeuchi M."/>
            <person name="Watanabe M."/>
            <person name="Wada H."/>
            <person name="Kobayashi K."/>
            <person name="Saito M."/>
            <person name="Masuda T."/>
            <person name="Sasaki-Sekimoto Y."/>
            <person name="Mashiguchi K."/>
            <person name="Awai K."/>
            <person name="Shimojima M."/>
            <person name="Masuda S."/>
            <person name="Iwai M."/>
            <person name="Nobusawa T."/>
            <person name="Narise T."/>
            <person name="Kondo S."/>
            <person name="Saito H."/>
            <person name="Sato R."/>
            <person name="Murakawa M."/>
            <person name="Ihara Y."/>
            <person name="Oshima-Yamada Y."/>
            <person name="Ohtaka K."/>
            <person name="Satoh M."/>
            <person name="Sonobe K."/>
            <person name="Ishii M."/>
            <person name="Ohtani R."/>
            <person name="Kanamori-Sato M."/>
            <person name="Honoki R."/>
            <person name="Miyazaki D."/>
            <person name="Mochizuki H."/>
            <person name="Umetsu J."/>
            <person name="Higashi K."/>
            <person name="Shibata D."/>
            <person name="Kamiya Y."/>
            <person name="Sato N."/>
            <person name="Nakamura Y."/>
            <person name="Tabata S."/>
            <person name="Ida S."/>
            <person name="Kurokawa K."/>
            <person name="Ohta H."/>
        </authorList>
    </citation>
    <scope>NUCLEOTIDE SEQUENCE [LARGE SCALE GENOMIC DNA]</scope>
    <source>
        <strain evidence="1 2">NIES-2285</strain>
    </source>
</reference>
<proteinExistence type="predicted"/>
<accession>A0A1Y1I3A7</accession>
<evidence type="ECO:0000313" key="1">
    <source>
        <dbReference type="EMBL" id="GAQ82598.1"/>
    </source>
</evidence>
<sequence length="142" mass="16608">MAPARRIQDGKIIAERRPASHQCYSCFRVMVCHNGEIKVKEGNKPTMTYTEAWFRDEKEDFYMAAKNWCDGNGASLIGVLSTILQPYCGWSNKEKRHKIYKRLAYYAGYKERTKLPLDLERAIKEEFPEEEEANYTGFRPRA</sequence>